<feature type="compositionally biased region" description="Basic and acidic residues" evidence="1">
    <location>
        <begin position="107"/>
        <end position="121"/>
    </location>
</feature>
<evidence type="ECO:0000256" key="1">
    <source>
        <dbReference type="SAM" id="MobiDB-lite"/>
    </source>
</evidence>
<feature type="compositionally biased region" description="Basic and acidic residues" evidence="1">
    <location>
        <begin position="51"/>
        <end position="61"/>
    </location>
</feature>
<feature type="compositionally biased region" description="Polar residues" evidence="1">
    <location>
        <begin position="71"/>
        <end position="82"/>
    </location>
</feature>
<evidence type="ECO:0000313" key="3">
    <source>
        <dbReference type="RefSeq" id="XP_058978784.1"/>
    </source>
</evidence>
<feature type="region of interest" description="Disordered" evidence="1">
    <location>
        <begin position="51"/>
        <end position="122"/>
    </location>
</feature>
<accession>A0ABM3UZ35</accession>
<dbReference type="PANTHER" id="PTHR47331">
    <property type="entry name" value="PHD-TYPE DOMAIN-CONTAINING PROTEIN"/>
    <property type="match status" value="1"/>
</dbReference>
<gene>
    <name evidence="3" type="primary">LOC131802458</name>
</gene>
<reference evidence="3" key="1">
    <citation type="submission" date="2025-08" db="UniProtKB">
        <authorList>
            <consortium name="RefSeq"/>
        </authorList>
    </citation>
    <scope>IDENTIFICATION</scope>
    <source>
        <strain evidence="3">Aabys</strain>
        <tissue evidence="3">Whole body</tissue>
    </source>
</reference>
<proteinExistence type="predicted"/>
<dbReference type="PANTHER" id="PTHR47331:SF5">
    <property type="entry name" value="RIBONUCLEASE H"/>
    <property type="match status" value="1"/>
</dbReference>
<keyword evidence="2" id="KW-1185">Reference proteome</keyword>
<feature type="region of interest" description="Disordered" evidence="1">
    <location>
        <begin position="201"/>
        <end position="230"/>
    </location>
</feature>
<dbReference type="GeneID" id="131802458"/>
<dbReference type="RefSeq" id="XP_058978784.1">
    <property type="nucleotide sequence ID" value="XM_059122801.1"/>
</dbReference>
<sequence>MSVKIYSEEELLNVDDGIDYNEPRPTDTQAGMSSAAMEAALVEPIAAVKISERGSESDKADSSAALAEPMQTESESISTDSSAAPVLDSPPKNDTSGPSAAPVATPHLEESEKKLRSETHKVSSAASHKCRLCDRMHPLDRCSDFRVMNVDKRRRIVLKYNDCMRCLSKSHQARDCRSKRKCAVCNEEHHTLLHKDTKTVVKPTNNRQRRPRTEYRYRSRNSPYSRPSDNALADRIGRLVVPPNRYLPIPDYDSQNYVVRSTHYCKGGFGPV</sequence>
<feature type="region of interest" description="Disordered" evidence="1">
    <location>
        <begin position="16"/>
        <end position="35"/>
    </location>
</feature>
<organism evidence="2 3">
    <name type="scientific">Musca domestica</name>
    <name type="common">House fly</name>
    <dbReference type="NCBI Taxonomy" id="7370"/>
    <lineage>
        <taxon>Eukaryota</taxon>
        <taxon>Metazoa</taxon>
        <taxon>Ecdysozoa</taxon>
        <taxon>Arthropoda</taxon>
        <taxon>Hexapoda</taxon>
        <taxon>Insecta</taxon>
        <taxon>Pterygota</taxon>
        <taxon>Neoptera</taxon>
        <taxon>Endopterygota</taxon>
        <taxon>Diptera</taxon>
        <taxon>Brachycera</taxon>
        <taxon>Muscomorpha</taxon>
        <taxon>Muscoidea</taxon>
        <taxon>Muscidae</taxon>
        <taxon>Musca</taxon>
    </lineage>
</organism>
<protein>
    <submittedName>
        <fullName evidence="3">Uncharacterized protein LOC131802458</fullName>
    </submittedName>
</protein>
<name>A0ABM3UZ35_MUSDO</name>
<dbReference type="Proteomes" id="UP001652621">
    <property type="component" value="Unplaced"/>
</dbReference>
<evidence type="ECO:0000313" key="2">
    <source>
        <dbReference type="Proteomes" id="UP001652621"/>
    </source>
</evidence>